<organism evidence="1">
    <name type="scientific">marine sediment metagenome</name>
    <dbReference type="NCBI Taxonomy" id="412755"/>
    <lineage>
        <taxon>unclassified sequences</taxon>
        <taxon>metagenomes</taxon>
        <taxon>ecological metagenomes</taxon>
    </lineage>
</organism>
<sequence length="34" mass="3763">AKTRYLAVIQVKSKNGTFDRLINTGIGKISINGW</sequence>
<evidence type="ECO:0000313" key="1">
    <source>
        <dbReference type="EMBL" id="GAJ11740.1"/>
    </source>
</evidence>
<reference evidence="1" key="1">
    <citation type="journal article" date="2014" name="Front. Microbiol.">
        <title>High frequency of phylogenetically diverse reductive dehalogenase-homologous genes in deep subseafloor sedimentary metagenomes.</title>
        <authorList>
            <person name="Kawai M."/>
            <person name="Futagami T."/>
            <person name="Toyoda A."/>
            <person name="Takaki Y."/>
            <person name="Nishi S."/>
            <person name="Hori S."/>
            <person name="Arai W."/>
            <person name="Tsubouchi T."/>
            <person name="Morono Y."/>
            <person name="Uchiyama I."/>
            <person name="Ito T."/>
            <person name="Fujiyama A."/>
            <person name="Inagaki F."/>
            <person name="Takami H."/>
        </authorList>
    </citation>
    <scope>NUCLEOTIDE SEQUENCE</scope>
    <source>
        <strain evidence="1">Expedition CK06-06</strain>
    </source>
</reference>
<name>X1VQW4_9ZZZZ</name>
<comment type="caution">
    <text evidence="1">The sequence shown here is derived from an EMBL/GenBank/DDBJ whole genome shotgun (WGS) entry which is preliminary data.</text>
</comment>
<protein>
    <submittedName>
        <fullName evidence="1">Uncharacterized protein</fullName>
    </submittedName>
</protein>
<feature type="non-terminal residue" evidence="1">
    <location>
        <position position="1"/>
    </location>
</feature>
<proteinExistence type="predicted"/>
<dbReference type="EMBL" id="BARW01029645">
    <property type="protein sequence ID" value="GAJ11740.1"/>
    <property type="molecule type" value="Genomic_DNA"/>
</dbReference>
<dbReference type="AlphaFoldDB" id="X1VQW4"/>
<gene>
    <name evidence="1" type="ORF">S12H4_47587</name>
</gene>
<accession>X1VQW4</accession>